<dbReference type="InterPro" id="IPR050834">
    <property type="entry name" value="Glycosyltransf_2"/>
</dbReference>
<evidence type="ECO:0000313" key="3">
    <source>
        <dbReference type="EMBL" id="MFM4893483.1"/>
    </source>
</evidence>
<evidence type="ECO:0000259" key="2">
    <source>
        <dbReference type="Pfam" id="PF00535"/>
    </source>
</evidence>
<dbReference type="Proteomes" id="UP001630969">
    <property type="component" value="Unassembled WGS sequence"/>
</dbReference>
<dbReference type="InterPro" id="IPR029044">
    <property type="entry name" value="Nucleotide-diphossugar_trans"/>
</dbReference>
<proteinExistence type="predicted"/>
<dbReference type="Pfam" id="PF00535">
    <property type="entry name" value="Glycos_transf_2"/>
    <property type="match status" value="1"/>
</dbReference>
<gene>
    <name evidence="3" type="ORF">ACEUDJ_11480</name>
</gene>
<dbReference type="GeneID" id="97220729"/>
<protein>
    <submittedName>
        <fullName evidence="3">Glycosyltransferase</fullName>
        <ecNumber evidence="3">2.4.-.-</ecNumber>
    </submittedName>
</protein>
<evidence type="ECO:0000313" key="4">
    <source>
        <dbReference type="Proteomes" id="UP001630969"/>
    </source>
</evidence>
<keyword evidence="3" id="KW-0328">Glycosyltransferase</keyword>
<dbReference type="GO" id="GO:0016757">
    <property type="term" value="F:glycosyltransferase activity"/>
    <property type="evidence" value="ECO:0007669"/>
    <property type="project" value="UniProtKB-KW"/>
</dbReference>
<organism evidence="3 4">
    <name type="scientific">Aeromonas bivalvium</name>
    <dbReference type="NCBI Taxonomy" id="440079"/>
    <lineage>
        <taxon>Bacteria</taxon>
        <taxon>Pseudomonadati</taxon>
        <taxon>Pseudomonadota</taxon>
        <taxon>Gammaproteobacteria</taxon>
        <taxon>Aeromonadales</taxon>
        <taxon>Aeromonadaceae</taxon>
        <taxon>Aeromonas</taxon>
    </lineage>
</organism>
<sequence length="304" mass="34805">MLDDEMYPKVAVLLAAYNGLKYLPEQLESIYGQVGVRANIYLSVDASNDGTEEYIASLAVERDDVRHLEFGSKFGGAAKNFFHLLESVDFSEYDYIALADQDDIWESDKLERGIAKIRENSVSGYSSNVMAFWEDGREVIVEKSQPQVEYDYLFEAAGPGCTYIMDLSLACDIQQFIKKHNDSVKNIDLHDWFIYAYARSSKRKWFIDSYPGMRYRQHGGNQVGANNSLLAARRRWGLIKSRWYYGEIVKISTLLNMSADPFIRTCLFGGYMGGVYLAFHVNKVRRRTRDRWALALVCLLGVFS</sequence>
<dbReference type="SUPFAM" id="SSF53448">
    <property type="entry name" value="Nucleotide-diphospho-sugar transferases"/>
    <property type="match status" value="1"/>
</dbReference>
<dbReference type="RefSeq" id="WP_408790250.1">
    <property type="nucleotide sequence ID" value="NZ_JBGXBU010000004.1"/>
</dbReference>
<dbReference type="Gene3D" id="3.90.550.10">
    <property type="entry name" value="Spore Coat Polysaccharide Biosynthesis Protein SpsA, Chain A"/>
    <property type="match status" value="1"/>
</dbReference>
<accession>A0ABW9GTF8</accession>
<dbReference type="PANTHER" id="PTHR43685">
    <property type="entry name" value="GLYCOSYLTRANSFERASE"/>
    <property type="match status" value="1"/>
</dbReference>
<keyword evidence="3" id="KW-0808">Transferase</keyword>
<dbReference type="InterPro" id="IPR001173">
    <property type="entry name" value="Glyco_trans_2-like"/>
</dbReference>
<keyword evidence="1" id="KW-1133">Transmembrane helix</keyword>
<keyword evidence="4" id="KW-1185">Reference proteome</keyword>
<dbReference type="EC" id="2.4.-.-" evidence="3"/>
<dbReference type="EMBL" id="JBGXBU010000004">
    <property type="protein sequence ID" value="MFM4893483.1"/>
    <property type="molecule type" value="Genomic_DNA"/>
</dbReference>
<reference evidence="3 4" key="1">
    <citation type="submission" date="2024-09" db="EMBL/GenBank/DDBJ databases">
        <title>Aeromonas strains Genome sequencing and assembly.</title>
        <authorList>
            <person name="Hu X."/>
            <person name="Tang B."/>
        </authorList>
    </citation>
    <scope>NUCLEOTIDE SEQUENCE [LARGE SCALE GENOMIC DNA]</scope>
    <source>
        <strain evidence="3 4">NB23SCDHY001</strain>
    </source>
</reference>
<feature type="domain" description="Glycosyltransferase 2-like" evidence="2">
    <location>
        <begin position="12"/>
        <end position="132"/>
    </location>
</feature>
<evidence type="ECO:0000256" key="1">
    <source>
        <dbReference type="SAM" id="Phobius"/>
    </source>
</evidence>
<feature type="transmembrane region" description="Helical" evidence="1">
    <location>
        <begin position="262"/>
        <end position="281"/>
    </location>
</feature>
<dbReference type="PANTHER" id="PTHR43685:SF2">
    <property type="entry name" value="GLYCOSYLTRANSFERASE 2-LIKE DOMAIN-CONTAINING PROTEIN"/>
    <property type="match status" value="1"/>
</dbReference>
<keyword evidence="1" id="KW-0472">Membrane</keyword>
<keyword evidence="1" id="KW-0812">Transmembrane</keyword>
<comment type="caution">
    <text evidence="3">The sequence shown here is derived from an EMBL/GenBank/DDBJ whole genome shotgun (WGS) entry which is preliminary data.</text>
</comment>
<name>A0ABW9GTF8_9GAMM</name>